<dbReference type="InterPro" id="IPR003594">
    <property type="entry name" value="HATPase_dom"/>
</dbReference>
<dbReference type="SMART" id="SM00387">
    <property type="entry name" value="HATPase_c"/>
    <property type="match status" value="1"/>
</dbReference>
<evidence type="ECO:0000256" key="1">
    <source>
        <dbReference type="ARBA" id="ARBA00022553"/>
    </source>
</evidence>
<comment type="caution">
    <text evidence="3">The sequence shown here is derived from an EMBL/GenBank/DDBJ whole genome shotgun (WGS) entry which is preliminary data.</text>
</comment>
<keyword evidence="3" id="KW-0808">Transferase</keyword>
<sequence>MNQNPEFSPSNSTFNTSISKNFAMPMAEIVEDRLVFFNDALVNMTGFSKNDLIKIPFSNLLCRTGKENILAVLNSKNKESIFSYTTTGSLMKKDGGEISCEIKFDFLEREGTKTILASFKEVDKTKGIILSPLISEKLDSIKRLSASLSHEINNPLNVIINYLYIIENTKDDEKRKQYIKTVNYEVERIASILNWLLDFSSYIHGEISAIDVDVEIKKAIELVQNDFISKNISIYFKECGDCIVPFTEGQLQRAVMNILLNAKDAVIDIDRNATVKIDTVKNDEYIEIRVSDNGIGIPPENLERIFDPFYTTKSFTNNRGIGLPMTHRIIESHGGKMYVDSAINKGTTVKICLPRGRINGKG</sequence>
<name>A0A150IPK5_9EURY</name>
<dbReference type="SUPFAM" id="SSF47384">
    <property type="entry name" value="Homodimeric domain of signal transducing histidine kinase"/>
    <property type="match status" value="1"/>
</dbReference>
<dbReference type="InterPro" id="IPR003661">
    <property type="entry name" value="HisK_dim/P_dom"/>
</dbReference>
<dbReference type="Pfam" id="PF00512">
    <property type="entry name" value="HisKA"/>
    <property type="match status" value="1"/>
</dbReference>
<dbReference type="PANTHER" id="PTHR43065">
    <property type="entry name" value="SENSOR HISTIDINE KINASE"/>
    <property type="match status" value="1"/>
</dbReference>
<dbReference type="Gene3D" id="3.30.565.10">
    <property type="entry name" value="Histidine kinase-like ATPase, C-terminal domain"/>
    <property type="match status" value="1"/>
</dbReference>
<dbReference type="InterPro" id="IPR005467">
    <property type="entry name" value="His_kinase_dom"/>
</dbReference>
<dbReference type="InterPro" id="IPR004358">
    <property type="entry name" value="Sig_transdc_His_kin-like_C"/>
</dbReference>
<dbReference type="EMBL" id="LNGC01000168">
    <property type="protein sequence ID" value="KYC46897.1"/>
    <property type="molecule type" value="Genomic_DNA"/>
</dbReference>
<feature type="domain" description="Histidine kinase" evidence="2">
    <location>
        <begin position="147"/>
        <end position="357"/>
    </location>
</feature>
<evidence type="ECO:0000313" key="4">
    <source>
        <dbReference type="Proteomes" id="UP000075398"/>
    </source>
</evidence>
<accession>A0A150IPK5</accession>
<organism evidence="3 4">
    <name type="scientific">Candidatus Methanofastidiosum methylothiophilum</name>
    <dbReference type="NCBI Taxonomy" id="1705564"/>
    <lineage>
        <taxon>Archaea</taxon>
        <taxon>Methanobacteriati</taxon>
        <taxon>Methanobacteriota</taxon>
        <taxon>Stenosarchaea group</taxon>
        <taxon>Candidatus Methanofastidiosia</taxon>
        <taxon>Candidatus Methanofastidiosales</taxon>
        <taxon>Candidatus Methanofastidiosaceae</taxon>
        <taxon>Candidatus Methanofastidiosum</taxon>
    </lineage>
</organism>
<dbReference type="InterPro" id="IPR035965">
    <property type="entry name" value="PAS-like_dom_sf"/>
</dbReference>
<dbReference type="Pfam" id="PF02518">
    <property type="entry name" value="HATPase_c"/>
    <property type="match status" value="1"/>
</dbReference>
<dbReference type="PRINTS" id="PR00344">
    <property type="entry name" value="BCTRLSENSOR"/>
</dbReference>
<dbReference type="SUPFAM" id="SSF55874">
    <property type="entry name" value="ATPase domain of HSP90 chaperone/DNA topoisomerase II/histidine kinase"/>
    <property type="match status" value="1"/>
</dbReference>
<keyword evidence="3" id="KW-0418">Kinase</keyword>
<dbReference type="Proteomes" id="UP000075398">
    <property type="component" value="Unassembled WGS sequence"/>
</dbReference>
<protein>
    <submittedName>
        <fullName evidence="3">Sensory histidine kinase AtoS</fullName>
    </submittedName>
</protein>
<dbReference type="CDD" id="cd00082">
    <property type="entry name" value="HisKA"/>
    <property type="match status" value="1"/>
</dbReference>
<dbReference type="Gene3D" id="1.10.287.130">
    <property type="match status" value="1"/>
</dbReference>
<reference evidence="3 4" key="1">
    <citation type="journal article" date="2016" name="ISME J.">
        <title>Chasing the elusive Euryarchaeota class WSA2: genomes reveal a uniquely fastidious methyl-reducing methanogen.</title>
        <authorList>
            <person name="Nobu M.K."/>
            <person name="Narihiro T."/>
            <person name="Kuroda K."/>
            <person name="Mei R."/>
            <person name="Liu W.T."/>
        </authorList>
    </citation>
    <scope>NUCLEOTIDE SEQUENCE [LARGE SCALE GENOMIC DNA]</scope>
    <source>
        <strain evidence="3">U1lsi0528_Bin055</strain>
    </source>
</reference>
<dbReference type="InterPro" id="IPR036097">
    <property type="entry name" value="HisK_dim/P_sf"/>
</dbReference>
<dbReference type="SMART" id="SM00388">
    <property type="entry name" value="HisKA"/>
    <property type="match status" value="1"/>
</dbReference>
<dbReference type="InterPro" id="IPR036890">
    <property type="entry name" value="HATPase_C_sf"/>
</dbReference>
<dbReference type="GO" id="GO:0000155">
    <property type="term" value="F:phosphorelay sensor kinase activity"/>
    <property type="evidence" value="ECO:0007669"/>
    <property type="project" value="InterPro"/>
</dbReference>
<dbReference type="AlphaFoldDB" id="A0A150IPK5"/>
<dbReference type="PROSITE" id="PS50109">
    <property type="entry name" value="HIS_KIN"/>
    <property type="match status" value="1"/>
</dbReference>
<dbReference type="SUPFAM" id="SSF55785">
    <property type="entry name" value="PYP-like sensor domain (PAS domain)"/>
    <property type="match status" value="1"/>
</dbReference>
<dbReference type="PANTHER" id="PTHR43065:SF42">
    <property type="entry name" value="TWO-COMPONENT SENSOR PPRA"/>
    <property type="match status" value="1"/>
</dbReference>
<evidence type="ECO:0000259" key="2">
    <source>
        <dbReference type="PROSITE" id="PS50109"/>
    </source>
</evidence>
<proteinExistence type="predicted"/>
<gene>
    <name evidence="3" type="ORF">AMQ22_02035</name>
</gene>
<keyword evidence="1" id="KW-0597">Phosphoprotein</keyword>
<dbReference type="Gene3D" id="3.30.450.20">
    <property type="entry name" value="PAS domain"/>
    <property type="match status" value="1"/>
</dbReference>
<evidence type="ECO:0000313" key="3">
    <source>
        <dbReference type="EMBL" id="KYC46897.1"/>
    </source>
</evidence>